<sequence>MSPSAIPTQNVSDLVDSGIKHTIAHSAPSLTRNGAPTALAELDASKLIFTPNPNPRPVPEPNSPEVMSMNTCTDHMIRCTWTSTTGWHPPTLSAYGPLTLMPTASVLHYATTCFEGLKLYRGHDHRLRLFRPSLNCTRMLNSATRISLPAFPPPALLSLIQALARADARKWLPSSRPESFLYLRPTLIGSAPALGVHTPKEATLFIIAPLPNPRPRTLRLLASAASAVRAWPGGCGSAKVGANYGPSLLLQAEAQARGYDQILWLLGPEARVTEAGASNFVIVWRTREGVVEMVTAPLGEKVVLDGVTRRSVLELVGEGWAGRGYFITPVSEIHFRGKDLQIPVGDGGSGKYAALLKMWLKNIMYGKEKHEWGVVVEETPLDA</sequence>
<dbReference type="SUPFAM" id="SSF56752">
    <property type="entry name" value="D-aminoacid aminotransferase-like PLP-dependent enzymes"/>
    <property type="match status" value="1"/>
</dbReference>
<proteinExistence type="inferred from homology"/>
<evidence type="ECO:0000313" key="8">
    <source>
        <dbReference type="Proteomes" id="UP000324767"/>
    </source>
</evidence>
<dbReference type="InterPro" id="IPR043131">
    <property type="entry name" value="BCAT-like_N"/>
</dbReference>
<dbReference type="GO" id="GO:0004084">
    <property type="term" value="F:branched-chain-amino-acid transaminase activity"/>
    <property type="evidence" value="ECO:0007669"/>
    <property type="project" value="InterPro"/>
</dbReference>
<reference evidence="7 8" key="1">
    <citation type="submission" date="2019-09" db="EMBL/GenBank/DDBJ databases">
        <title>The hologenome of the rock-dwelling lichen Lasallia pustulata.</title>
        <authorList>
            <person name="Greshake Tzovaras B."/>
            <person name="Segers F."/>
            <person name="Bicker A."/>
            <person name="Dal Grande F."/>
            <person name="Otte J."/>
            <person name="Hankeln T."/>
            <person name="Schmitt I."/>
            <person name="Ebersberger I."/>
        </authorList>
    </citation>
    <scope>NUCLEOTIDE SEQUENCE [LARGE SCALE GENOMIC DNA]</scope>
    <source>
        <strain evidence="7">A1-1</strain>
    </source>
</reference>
<feature type="modified residue" description="N6-(pyridoxal phosphate)lysine" evidence="6">
    <location>
        <position position="239"/>
    </location>
</feature>
<evidence type="ECO:0000256" key="3">
    <source>
        <dbReference type="ARBA" id="ARBA00022576"/>
    </source>
</evidence>
<dbReference type="GO" id="GO:0005739">
    <property type="term" value="C:mitochondrion"/>
    <property type="evidence" value="ECO:0007669"/>
    <property type="project" value="TreeGrafter"/>
</dbReference>
<dbReference type="PIRSF" id="PIRSF006468">
    <property type="entry name" value="BCAT1"/>
    <property type="match status" value="1"/>
</dbReference>
<evidence type="ECO:0000313" key="7">
    <source>
        <dbReference type="EMBL" id="KAA6410537.1"/>
    </source>
</evidence>
<dbReference type="Pfam" id="PF01063">
    <property type="entry name" value="Aminotran_4"/>
    <property type="match status" value="1"/>
</dbReference>
<dbReference type="GO" id="GO:0009099">
    <property type="term" value="P:L-valine biosynthetic process"/>
    <property type="evidence" value="ECO:0007669"/>
    <property type="project" value="TreeGrafter"/>
</dbReference>
<accession>A0A5M8PLX4</accession>
<dbReference type="InterPro" id="IPR005786">
    <property type="entry name" value="B_amino_transII"/>
</dbReference>
<evidence type="ECO:0000256" key="1">
    <source>
        <dbReference type="ARBA" id="ARBA00001933"/>
    </source>
</evidence>
<keyword evidence="4 7" id="KW-0808">Transferase</keyword>
<dbReference type="EMBL" id="VXIT01000009">
    <property type="protein sequence ID" value="KAA6410537.1"/>
    <property type="molecule type" value="Genomic_DNA"/>
</dbReference>
<dbReference type="PANTHER" id="PTHR11825:SF69">
    <property type="entry name" value="BRANCHED-CHAIN-AMINO-ACID AMINOTRANSFERASE"/>
    <property type="match status" value="1"/>
</dbReference>
<name>A0A5M8PLX4_9LECA</name>
<keyword evidence="5" id="KW-0663">Pyridoxal phosphate</keyword>
<dbReference type="PANTHER" id="PTHR11825">
    <property type="entry name" value="SUBGROUP IIII AMINOTRANSFERASE"/>
    <property type="match status" value="1"/>
</dbReference>
<organism evidence="7 8">
    <name type="scientific">Lasallia pustulata</name>
    <dbReference type="NCBI Taxonomy" id="136370"/>
    <lineage>
        <taxon>Eukaryota</taxon>
        <taxon>Fungi</taxon>
        <taxon>Dikarya</taxon>
        <taxon>Ascomycota</taxon>
        <taxon>Pezizomycotina</taxon>
        <taxon>Lecanoromycetes</taxon>
        <taxon>OSLEUM clade</taxon>
        <taxon>Umbilicariomycetidae</taxon>
        <taxon>Umbilicariales</taxon>
        <taxon>Umbilicariaceae</taxon>
        <taxon>Lasallia</taxon>
    </lineage>
</organism>
<evidence type="ECO:0000256" key="2">
    <source>
        <dbReference type="ARBA" id="ARBA00009320"/>
    </source>
</evidence>
<comment type="cofactor">
    <cofactor evidence="1">
        <name>pyridoxal 5'-phosphate</name>
        <dbReference type="ChEBI" id="CHEBI:597326"/>
    </cofactor>
</comment>
<dbReference type="Gene3D" id="3.30.470.10">
    <property type="match status" value="1"/>
</dbReference>
<comment type="caution">
    <text evidence="7">The sequence shown here is derived from an EMBL/GenBank/DDBJ whole genome shotgun (WGS) entry which is preliminary data.</text>
</comment>
<keyword evidence="3 7" id="KW-0032">Aminotransferase</keyword>
<dbReference type="GO" id="GO:0009098">
    <property type="term" value="P:L-leucine biosynthetic process"/>
    <property type="evidence" value="ECO:0007669"/>
    <property type="project" value="TreeGrafter"/>
</dbReference>
<dbReference type="InterPro" id="IPR001544">
    <property type="entry name" value="Aminotrans_IV"/>
</dbReference>
<dbReference type="InterPro" id="IPR036038">
    <property type="entry name" value="Aminotransferase-like"/>
</dbReference>
<dbReference type="Gene3D" id="3.20.10.10">
    <property type="entry name" value="D-amino Acid Aminotransferase, subunit A, domain 2"/>
    <property type="match status" value="2"/>
</dbReference>
<dbReference type="FunFam" id="3.30.470.10:FF:000012">
    <property type="entry name" value="Branched-chain-amino-acid aminotransferase"/>
    <property type="match status" value="1"/>
</dbReference>
<evidence type="ECO:0000256" key="5">
    <source>
        <dbReference type="ARBA" id="ARBA00022898"/>
    </source>
</evidence>
<evidence type="ECO:0000256" key="4">
    <source>
        <dbReference type="ARBA" id="ARBA00022679"/>
    </source>
</evidence>
<dbReference type="InterPro" id="IPR043132">
    <property type="entry name" value="BCAT-like_C"/>
</dbReference>
<comment type="similarity">
    <text evidence="2">Belongs to the class-IV pyridoxal-phosphate-dependent aminotransferase family.</text>
</comment>
<evidence type="ECO:0000256" key="6">
    <source>
        <dbReference type="PIRSR" id="PIRSR006468-1"/>
    </source>
</evidence>
<protein>
    <submittedName>
        <fullName evidence="7">Branched-chain-amino-acid aminotransferase</fullName>
    </submittedName>
</protein>
<dbReference type="AlphaFoldDB" id="A0A5M8PLX4"/>
<dbReference type="Proteomes" id="UP000324767">
    <property type="component" value="Unassembled WGS sequence"/>
</dbReference>
<dbReference type="OrthoDB" id="1732691at2759"/>
<gene>
    <name evidence="7" type="ORF">FRX48_05959</name>
</gene>